<dbReference type="Proteomes" id="UP000663203">
    <property type="component" value="Chromosome"/>
</dbReference>
<dbReference type="GO" id="GO:0044874">
    <property type="term" value="P:lipoprotein localization to outer membrane"/>
    <property type="evidence" value="ECO:0007669"/>
    <property type="project" value="TreeGrafter"/>
</dbReference>
<sequence>MIRTLRKIAAVGRLSTAQLRHDLGRTVLVIVAIALAVLAVTLLASLGLGVLETGQDRFDEADQDVWITGGSIELTATGGMENPITDSHRLAADVAERDDVESASPIAFHAVYAGTDPSNLELVSGVGVPNEHGGLTLEEGDGFSEGDVHYGDGDYDGPMTEEVIVDPGTAERFDVGVGDSIYVGTNPDTAAEREFTVVGISSSYSQFLGTSTVTMPLSELQEIAGTTGTDRAAFVTATVADGADRDAVSDELQSEYPAYDVRTSEEQFESMFEDQVLLLASGVALVALAVLAGVVLTVNLLALVAAQQREELAALRAIGLSRGVIAGLVGGQGVVLGLCGGALGLLATPPAALALNALAAALVGFENLLRTPPAVYALGFGIAVGVGTVAAVVAGWRASLYARFETLI</sequence>
<keyword evidence="10" id="KW-1185">Reference proteome</keyword>
<dbReference type="InterPro" id="IPR025857">
    <property type="entry name" value="MacB_PCD"/>
</dbReference>
<evidence type="ECO:0000313" key="10">
    <source>
        <dbReference type="Proteomes" id="UP000663203"/>
    </source>
</evidence>
<keyword evidence="5 6" id="KW-0472">Membrane</keyword>
<evidence type="ECO:0000256" key="3">
    <source>
        <dbReference type="ARBA" id="ARBA00022692"/>
    </source>
</evidence>
<keyword evidence="3 6" id="KW-0812">Transmembrane</keyword>
<evidence type="ECO:0000256" key="2">
    <source>
        <dbReference type="ARBA" id="ARBA00022475"/>
    </source>
</evidence>
<evidence type="ECO:0000256" key="1">
    <source>
        <dbReference type="ARBA" id="ARBA00004651"/>
    </source>
</evidence>
<dbReference type="InterPro" id="IPR003838">
    <property type="entry name" value="ABC3_permease_C"/>
</dbReference>
<dbReference type="KEGG" id="hakz:J0X25_12630"/>
<protein>
    <submittedName>
        <fullName evidence="9">ABC transporter permease</fullName>
    </submittedName>
</protein>
<dbReference type="Pfam" id="PF12704">
    <property type="entry name" value="MacB_PCD"/>
    <property type="match status" value="1"/>
</dbReference>
<reference evidence="9 10" key="1">
    <citation type="submission" date="2021-03" db="EMBL/GenBank/DDBJ databases">
        <title>Haloterrigena longa sp. nov. and Haloterrigena limicola sp. nov., extremely halophilic archaea isolated from a salt lake.</title>
        <authorList>
            <person name="Henglin C."/>
        </authorList>
    </citation>
    <scope>NUCLEOTIDE SEQUENCE [LARGE SCALE GENOMIC DNA]</scope>
    <source>
        <strain evidence="9 10">KZCA68</strain>
    </source>
</reference>
<feature type="domain" description="ABC3 transporter permease C-terminal" evidence="7">
    <location>
        <begin position="284"/>
        <end position="404"/>
    </location>
</feature>
<evidence type="ECO:0000256" key="6">
    <source>
        <dbReference type="SAM" id="Phobius"/>
    </source>
</evidence>
<dbReference type="EMBL" id="CP071462">
    <property type="protein sequence ID" value="QSW98243.1"/>
    <property type="molecule type" value="Genomic_DNA"/>
</dbReference>
<dbReference type="RefSeq" id="WP_207287853.1">
    <property type="nucleotide sequence ID" value="NZ_CP071462.1"/>
</dbReference>
<name>A0A8A2V8L4_9EURY</name>
<accession>A0A8A2V8L4</accession>
<feature type="transmembrane region" description="Helical" evidence="6">
    <location>
        <begin position="276"/>
        <end position="303"/>
    </location>
</feature>
<feature type="transmembrane region" description="Helical" evidence="6">
    <location>
        <begin position="324"/>
        <end position="345"/>
    </location>
</feature>
<gene>
    <name evidence="9" type="ORF">J0X25_12630</name>
</gene>
<feature type="transmembrane region" description="Helical" evidence="6">
    <location>
        <begin position="27"/>
        <end position="51"/>
    </location>
</feature>
<dbReference type="AlphaFoldDB" id="A0A8A2V8L4"/>
<organism evidence="9 10">
    <name type="scientific">Haloterrigena alkaliphila</name>
    <dbReference type="NCBI Taxonomy" id="2816475"/>
    <lineage>
        <taxon>Archaea</taxon>
        <taxon>Methanobacteriati</taxon>
        <taxon>Methanobacteriota</taxon>
        <taxon>Stenosarchaea group</taxon>
        <taxon>Halobacteria</taxon>
        <taxon>Halobacteriales</taxon>
        <taxon>Natrialbaceae</taxon>
        <taxon>Haloterrigena</taxon>
    </lineage>
</organism>
<evidence type="ECO:0000259" key="7">
    <source>
        <dbReference type="Pfam" id="PF02687"/>
    </source>
</evidence>
<evidence type="ECO:0000256" key="5">
    <source>
        <dbReference type="ARBA" id="ARBA00023136"/>
    </source>
</evidence>
<dbReference type="Pfam" id="PF02687">
    <property type="entry name" value="FtsX"/>
    <property type="match status" value="1"/>
</dbReference>
<keyword evidence="2" id="KW-1003">Cell membrane</keyword>
<feature type="domain" description="MacB-like periplasmic core" evidence="8">
    <location>
        <begin position="26"/>
        <end position="254"/>
    </location>
</feature>
<feature type="transmembrane region" description="Helical" evidence="6">
    <location>
        <begin position="376"/>
        <end position="396"/>
    </location>
</feature>
<evidence type="ECO:0000313" key="9">
    <source>
        <dbReference type="EMBL" id="QSW98243.1"/>
    </source>
</evidence>
<proteinExistence type="predicted"/>
<evidence type="ECO:0000259" key="8">
    <source>
        <dbReference type="Pfam" id="PF12704"/>
    </source>
</evidence>
<dbReference type="GeneID" id="63188165"/>
<dbReference type="InterPro" id="IPR051447">
    <property type="entry name" value="Lipoprotein-release_system"/>
</dbReference>
<comment type="subcellular location">
    <subcellularLocation>
        <location evidence="1">Cell membrane</location>
        <topology evidence="1">Multi-pass membrane protein</topology>
    </subcellularLocation>
</comment>
<dbReference type="GO" id="GO:0098797">
    <property type="term" value="C:plasma membrane protein complex"/>
    <property type="evidence" value="ECO:0007669"/>
    <property type="project" value="TreeGrafter"/>
</dbReference>
<keyword evidence="4 6" id="KW-1133">Transmembrane helix</keyword>
<evidence type="ECO:0000256" key="4">
    <source>
        <dbReference type="ARBA" id="ARBA00022989"/>
    </source>
</evidence>
<dbReference type="PANTHER" id="PTHR30489:SF0">
    <property type="entry name" value="LIPOPROTEIN-RELEASING SYSTEM TRANSMEMBRANE PROTEIN LOLE"/>
    <property type="match status" value="1"/>
</dbReference>
<dbReference type="PANTHER" id="PTHR30489">
    <property type="entry name" value="LIPOPROTEIN-RELEASING SYSTEM TRANSMEMBRANE PROTEIN LOLE"/>
    <property type="match status" value="1"/>
</dbReference>